<dbReference type="VEuPathDB" id="VectorBase:AATE009572"/>
<proteinExistence type="predicted"/>
<evidence type="ECO:0000313" key="1">
    <source>
        <dbReference type="EnsemblMetazoa" id="AATE009572-PA.1"/>
    </source>
</evidence>
<sequence>MADETGEVRSLLMRHRLSIVRDLIGTALVQVLLKNGVLTADQEQQLSAEQSLDVRCDLLIELIAREGFEKFKHFCYAIESECSQLISDLINDKLSQADDDVDDDDGGAVAVANDAATAAVVGANEGYDAANITTTVAPATIPAAASAAATYEDVDLPGVTHDDSSLKNGSNCRCNPTPQMGLLWLPAPHAPGPEEVI</sequence>
<dbReference type="CDD" id="cd01671">
    <property type="entry name" value="CARD"/>
    <property type="match status" value="1"/>
</dbReference>
<reference evidence="1" key="1">
    <citation type="submission" date="2022-08" db="UniProtKB">
        <authorList>
            <consortium name="EnsemblMetazoa"/>
        </authorList>
    </citation>
    <scope>IDENTIFICATION</scope>
    <source>
        <strain evidence="1">EBRO</strain>
    </source>
</reference>
<dbReference type="SUPFAM" id="SSF47986">
    <property type="entry name" value="DEATH domain"/>
    <property type="match status" value="1"/>
</dbReference>
<dbReference type="GO" id="GO:0042981">
    <property type="term" value="P:regulation of apoptotic process"/>
    <property type="evidence" value="ECO:0007669"/>
    <property type="project" value="InterPro"/>
</dbReference>
<accession>A0A182J1I4</accession>
<dbReference type="InterPro" id="IPR011029">
    <property type="entry name" value="DEATH-like_dom_sf"/>
</dbReference>
<dbReference type="Gene3D" id="1.10.533.10">
    <property type="entry name" value="Death Domain, Fas"/>
    <property type="match status" value="1"/>
</dbReference>
<organism evidence="1">
    <name type="scientific">Anopheles atroparvus</name>
    <name type="common">European mosquito</name>
    <dbReference type="NCBI Taxonomy" id="41427"/>
    <lineage>
        <taxon>Eukaryota</taxon>
        <taxon>Metazoa</taxon>
        <taxon>Ecdysozoa</taxon>
        <taxon>Arthropoda</taxon>
        <taxon>Hexapoda</taxon>
        <taxon>Insecta</taxon>
        <taxon>Pterygota</taxon>
        <taxon>Neoptera</taxon>
        <taxon>Endopterygota</taxon>
        <taxon>Diptera</taxon>
        <taxon>Nematocera</taxon>
        <taxon>Culicoidea</taxon>
        <taxon>Culicidae</taxon>
        <taxon>Anophelinae</taxon>
        <taxon>Anopheles</taxon>
    </lineage>
</organism>
<dbReference type="PROSITE" id="PS50209">
    <property type="entry name" value="CARD"/>
    <property type="match status" value="1"/>
</dbReference>
<dbReference type="EnsemblMetazoa" id="AATE009572-RA">
    <property type="protein sequence ID" value="AATE009572-PA.1"/>
    <property type="gene ID" value="AATE009572"/>
</dbReference>
<dbReference type="Pfam" id="PF00619">
    <property type="entry name" value="CARD"/>
    <property type="match status" value="1"/>
</dbReference>
<dbReference type="AlphaFoldDB" id="A0A182J1I4"/>
<protein>
    <submittedName>
        <fullName evidence="1">Uncharacterized protein</fullName>
    </submittedName>
</protein>
<name>A0A182J1I4_ANOAO</name>
<dbReference type="InterPro" id="IPR001315">
    <property type="entry name" value="CARD"/>
</dbReference>